<dbReference type="InterPro" id="IPR010225">
    <property type="entry name" value="HrpB"/>
</dbReference>
<evidence type="ECO:0000256" key="1">
    <source>
        <dbReference type="ARBA" id="ARBA00022741"/>
    </source>
</evidence>
<dbReference type="PIRSF" id="PIRSF005496">
    <property type="entry name" value="ATP_hel_hrpB"/>
    <property type="match status" value="1"/>
</dbReference>
<dbReference type="PANTHER" id="PTHR43519">
    <property type="entry name" value="ATP-DEPENDENT RNA HELICASE HRPB"/>
    <property type="match status" value="1"/>
</dbReference>
<dbReference type="GO" id="GO:0004386">
    <property type="term" value="F:helicase activity"/>
    <property type="evidence" value="ECO:0007669"/>
    <property type="project" value="UniProtKB-KW"/>
</dbReference>
<organism evidence="7 8">
    <name type="scientific">Pseudomonas fluorescens</name>
    <dbReference type="NCBI Taxonomy" id="294"/>
    <lineage>
        <taxon>Bacteria</taxon>
        <taxon>Pseudomonadati</taxon>
        <taxon>Pseudomonadota</taxon>
        <taxon>Gammaproteobacteria</taxon>
        <taxon>Pseudomonadales</taxon>
        <taxon>Pseudomonadaceae</taxon>
        <taxon>Pseudomonas</taxon>
    </lineage>
</organism>
<dbReference type="NCBIfam" id="TIGR01970">
    <property type="entry name" value="DEAH_box_HrpB"/>
    <property type="match status" value="1"/>
</dbReference>
<dbReference type="InterPro" id="IPR027417">
    <property type="entry name" value="P-loop_NTPase"/>
</dbReference>
<feature type="domain" description="Helicase ATP-binding" evidence="5">
    <location>
        <begin position="14"/>
        <end position="180"/>
    </location>
</feature>
<dbReference type="FunFam" id="3.40.50.300:FF:002125">
    <property type="entry name" value="ATP-dependent helicase HrpB"/>
    <property type="match status" value="1"/>
</dbReference>
<dbReference type="Proteomes" id="UP000326437">
    <property type="component" value="Unassembled WGS sequence"/>
</dbReference>
<dbReference type="PROSITE" id="PS51194">
    <property type="entry name" value="HELICASE_CTER"/>
    <property type="match status" value="1"/>
</dbReference>
<dbReference type="InterPro" id="IPR011545">
    <property type="entry name" value="DEAD/DEAH_box_helicase_dom"/>
</dbReference>
<dbReference type="Gene3D" id="1.20.120.1080">
    <property type="match status" value="1"/>
</dbReference>
<name>A0A5E6Z098_PSEFL</name>
<proteinExistence type="predicted"/>
<dbReference type="InterPro" id="IPR056329">
    <property type="entry name" value="CON_HrpB"/>
</dbReference>
<protein>
    <recommendedName>
        <fullName evidence="9">ATP-dependent helicase HrpB</fullName>
    </recommendedName>
</protein>
<evidence type="ECO:0000313" key="8">
    <source>
        <dbReference type="Proteomes" id="UP000326437"/>
    </source>
</evidence>
<evidence type="ECO:0008006" key="9">
    <source>
        <dbReference type="Google" id="ProtNLM"/>
    </source>
</evidence>
<dbReference type="SUPFAM" id="SSF52540">
    <property type="entry name" value="P-loop containing nucleoside triphosphate hydrolases"/>
    <property type="match status" value="1"/>
</dbReference>
<keyword evidence="4" id="KW-0067">ATP-binding</keyword>
<dbReference type="InterPro" id="IPR013689">
    <property type="entry name" value="RNA_helicase_ATP-dep_HrpB_C"/>
</dbReference>
<dbReference type="SMART" id="SM00490">
    <property type="entry name" value="HELICc"/>
    <property type="match status" value="1"/>
</dbReference>
<keyword evidence="2" id="KW-0378">Hydrolase</keyword>
<dbReference type="InterPro" id="IPR014001">
    <property type="entry name" value="Helicase_ATP-bd"/>
</dbReference>
<evidence type="ECO:0000256" key="3">
    <source>
        <dbReference type="ARBA" id="ARBA00022806"/>
    </source>
</evidence>
<dbReference type="PROSITE" id="PS51192">
    <property type="entry name" value="HELICASE_ATP_BIND_1"/>
    <property type="match status" value="1"/>
</dbReference>
<keyword evidence="1" id="KW-0547">Nucleotide-binding</keyword>
<evidence type="ECO:0000259" key="6">
    <source>
        <dbReference type="PROSITE" id="PS51194"/>
    </source>
</evidence>
<gene>
    <name evidence="7" type="ORF">PS685_02906</name>
</gene>
<dbReference type="SMART" id="SM00847">
    <property type="entry name" value="HA2"/>
    <property type="match status" value="1"/>
</dbReference>
<dbReference type="GO" id="GO:0003676">
    <property type="term" value="F:nucleic acid binding"/>
    <property type="evidence" value="ECO:0007669"/>
    <property type="project" value="InterPro"/>
</dbReference>
<dbReference type="InterPro" id="IPR007502">
    <property type="entry name" value="Helicase-assoc_dom"/>
</dbReference>
<dbReference type="CDD" id="cd17990">
    <property type="entry name" value="DEXHc_HrpB"/>
    <property type="match status" value="1"/>
</dbReference>
<dbReference type="Pfam" id="PF08482">
    <property type="entry name" value="HrpB_C"/>
    <property type="match status" value="1"/>
</dbReference>
<dbReference type="EMBL" id="CABVHO010000033">
    <property type="protein sequence ID" value="VVN58739.1"/>
    <property type="molecule type" value="Genomic_DNA"/>
</dbReference>
<dbReference type="Pfam" id="PF00271">
    <property type="entry name" value="Helicase_C"/>
    <property type="match status" value="1"/>
</dbReference>
<dbReference type="InterPro" id="IPR049614">
    <property type="entry name" value="HrpB_DEXH"/>
</dbReference>
<accession>A0A5E6Z098</accession>
<dbReference type="Pfam" id="PF00270">
    <property type="entry name" value="DEAD"/>
    <property type="match status" value="1"/>
</dbReference>
<dbReference type="RefSeq" id="WP_150628948.1">
    <property type="nucleotide sequence ID" value="NZ_CABVHO010000033.1"/>
</dbReference>
<dbReference type="GO" id="GO:0016787">
    <property type="term" value="F:hydrolase activity"/>
    <property type="evidence" value="ECO:0007669"/>
    <property type="project" value="UniProtKB-KW"/>
</dbReference>
<dbReference type="GO" id="GO:0005524">
    <property type="term" value="F:ATP binding"/>
    <property type="evidence" value="ECO:0007669"/>
    <property type="project" value="UniProtKB-KW"/>
</dbReference>
<reference evidence="7 8" key="1">
    <citation type="submission" date="2019-09" db="EMBL/GenBank/DDBJ databases">
        <authorList>
            <person name="Chandra G."/>
            <person name="Truman W A."/>
        </authorList>
    </citation>
    <scope>NUCLEOTIDE SEQUENCE [LARGE SCALE GENOMIC DNA]</scope>
    <source>
        <strain evidence="7">PS685</strain>
    </source>
</reference>
<evidence type="ECO:0000256" key="2">
    <source>
        <dbReference type="ARBA" id="ARBA00022801"/>
    </source>
</evidence>
<feature type="domain" description="Helicase C-terminal" evidence="6">
    <location>
        <begin position="204"/>
        <end position="374"/>
    </location>
</feature>
<evidence type="ECO:0000259" key="5">
    <source>
        <dbReference type="PROSITE" id="PS51192"/>
    </source>
</evidence>
<dbReference type="FunFam" id="1.20.120.1080:FF:000055">
    <property type="entry name" value="ATP-dependent helicase HrpB"/>
    <property type="match status" value="1"/>
</dbReference>
<dbReference type="PANTHER" id="PTHR43519:SF1">
    <property type="entry name" value="ATP-DEPENDENT RNA HELICASE HRPB"/>
    <property type="match status" value="1"/>
</dbReference>
<evidence type="ECO:0000313" key="7">
    <source>
        <dbReference type="EMBL" id="VVN58739.1"/>
    </source>
</evidence>
<dbReference type="AlphaFoldDB" id="A0A5E6Z098"/>
<sequence>MISLPIDEVLPALRLALAERHETVLEAPPGAGKTTRVPLALLNEPWLAGQKILMLEPRRLAARAAAERLASELGEKVGETVGYRIRLDSKVGPNTRIEVVTEGILTRRLQHDPSLEGVGLLIFDEFHERSLDADLALALSLNGRELFRDEQPLKILLMSATLEGERLASILDDAPILRSEGRMYPVAMRWGRPFVPGEFIEPRVVQTVLDAINDESGSLLVFLPGQAEIRRVNQQLADALGSRSDILLCPLHGELDLAAQRAAIEPAPKGLRKVVLATNIAETSLTIDGVRVVIDAGLARVPRFDPGSGMTRLDTQRISRASATQRAGRAGRLEPGVCYRLWSEDQHAQLAAYGSAEILQADLAGLALQLARWGVTPEQLIWLDMPPSASYAQARQLLDRLGALHGAKLTPHGEAMAELPAHPRIAHLLLRGQDLGLADMACDIAALLGERDILRGVGADLHSRLALLSGESRAARGGQGGVQRAKQLARQYRGYLRGKARQPVADPDHPRWLGALLALAYPDRVAQQRKPGGAEYRLANGRAALFSEVDGLMKQPWLVIADLGSRQGQREERIYLAAEFDPALLEGVLSEQVSVVDQLDWDEREGVLRAERQRKVGELVLSREPLTGLDEAARTQALINLVRRKGLELLPWTPELRQWQARVALLRQLDLQIQGHSEWPDVSDAALLAGLEDWLGPYLGRVSRLSHFASLDLSSIVHNMLKWPLPQRLDELAPHHIKVPSGSSVRLDYSEHPPILAVRLQELFGLADTPRIAGGRQVVKLHLLSPARRPVQVTQDLANFWRSTYAEVKKDLKGRYPKHYWPDDPLVAEATARIKPRKV</sequence>
<dbReference type="Gene3D" id="3.40.50.300">
    <property type="entry name" value="P-loop containing nucleotide triphosphate hydrolases"/>
    <property type="match status" value="2"/>
</dbReference>
<dbReference type="SMART" id="SM00487">
    <property type="entry name" value="DEXDc"/>
    <property type="match status" value="1"/>
</dbReference>
<dbReference type="OrthoDB" id="9805617at2"/>
<dbReference type="Pfam" id="PF24473">
    <property type="entry name" value="CON_HrpB"/>
    <property type="match status" value="1"/>
</dbReference>
<dbReference type="CDD" id="cd18791">
    <property type="entry name" value="SF2_C_RHA"/>
    <property type="match status" value="1"/>
</dbReference>
<evidence type="ECO:0000256" key="4">
    <source>
        <dbReference type="ARBA" id="ARBA00022840"/>
    </source>
</evidence>
<dbReference type="InterPro" id="IPR001650">
    <property type="entry name" value="Helicase_C-like"/>
</dbReference>
<keyword evidence="3" id="KW-0347">Helicase</keyword>